<dbReference type="EMBL" id="CP025015">
    <property type="protein sequence ID" value="AUW47360.1"/>
    <property type="molecule type" value="Genomic_DNA"/>
</dbReference>
<dbReference type="Proteomes" id="UP000238523">
    <property type="component" value="Plasmid pRLN3"/>
</dbReference>
<protein>
    <recommendedName>
        <fullName evidence="1">DUF4158 domain-containing protein</fullName>
    </recommendedName>
</protein>
<geneLocation type="plasmid" evidence="3">
    <name>prln3</name>
</geneLocation>
<keyword evidence="2" id="KW-0614">Plasmid</keyword>
<feature type="domain" description="DUF4158" evidence="1">
    <location>
        <begin position="6"/>
        <end position="43"/>
    </location>
</feature>
<proteinExistence type="predicted"/>
<organism evidence="2 3">
    <name type="scientific">Rhizobium leguminosarum</name>
    <dbReference type="NCBI Taxonomy" id="384"/>
    <lineage>
        <taxon>Bacteria</taxon>
        <taxon>Pseudomonadati</taxon>
        <taxon>Pseudomonadota</taxon>
        <taxon>Alphaproteobacteria</taxon>
        <taxon>Hyphomicrobiales</taxon>
        <taxon>Rhizobiaceae</taxon>
        <taxon>Rhizobium/Agrobacterium group</taxon>
        <taxon>Rhizobium</taxon>
    </lineage>
</organism>
<dbReference type="Pfam" id="PF13700">
    <property type="entry name" value="DUF4158"/>
    <property type="match status" value="1"/>
</dbReference>
<sequence>MRGSTEFFVITVDEDSLIRHYSFSLSDRLEIELRRRDHNRLGLPFSCV</sequence>
<reference evidence="2 3" key="1">
    <citation type="submission" date="2017-11" db="EMBL/GenBank/DDBJ databases">
        <title>Complete genome of Rhizobium leguminosarum Norway, an ineffective micro-symbiont.</title>
        <authorList>
            <person name="Hoffrichter A."/>
            <person name="Liang J."/>
            <person name="Brachmann A."/>
            <person name="Marin M."/>
        </authorList>
    </citation>
    <scope>NUCLEOTIDE SEQUENCE [LARGE SCALE GENOMIC DNA]</scope>
    <source>
        <strain evidence="2 3">Norway</strain>
        <plasmid evidence="3">Plasmid prln3</plasmid>
    </source>
</reference>
<evidence type="ECO:0000259" key="1">
    <source>
        <dbReference type="Pfam" id="PF13700"/>
    </source>
</evidence>
<evidence type="ECO:0000313" key="2">
    <source>
        <dbReference type="EMBL" id="AUW47360.1"/>
    </source>
</evidence>
<accession>A0A2K9ZGN7</accession>
<dbReference type="AlphaFoldDB" id="A0A2K9ZGN7"/>
<dbReference type="InterPro" id="IPR025296">
    <property type="entry name" value="DUF4158"/>
</dbReference>
<gene>
    <name evidence="2" type="ORF">CUJ84_pRLN3000232</name>
</gene>
<evidence type="ECO:0000313" key="3">
    <source>
        <dbReference type="Proteomes" id="UP000238523"/>
    </source>
</evidence>
<name>A0A2K9ZGN7_RHILE</name>